<dbReference type="EMBL" id="JABBVZ010000183">
    <property type="protein sequence ID" value="NMP24961.1"/>
    <property type="molecule type" value="Genomic_DNA"/>
</dbReference>
<evidence type="ECO:0000256" key="2">
    <source>
        <dbReference type="ARBA" id="ARBA00022643"/>
    </source>
</evidence>
<dbReference type="PANTHER" id="PTHR43408">
    <property type="entry name" value="FMN REDUCTASE (NADPH)"/>
    <property type="match status" value="1"/>
</dbReference>
<dbReference type="Gene3D" id="3.40.50.360">
    <property type="match status" value="1"/>
</dbReference>
<sequence>MKVVLLSGAVVGAKTRNIVDILQGVINRQFPEVESTLLDLAAYDVEFSDGRVYWDYGFASDTRYVASTVLGADGLIIVAPVYQASIPAPLKNVFDLLPLHALRDTVAGIAMIAASARHFMVPEYQLKPILSYLRAPIVPHYVFMEEKDFDEDNHLINAEVGLRLARLVEDTIRLADLHRRQREAPAAPTSD</sequence>
<evidence type="ECO:0000259" key="4">
    <source>
        <dbReference type="Pfam" id="PF03358"/>
    </source>
</evidence>
<dbReference type="SUPFAM" id="SSF52218">
    <property type="entry name" value="Flavoproteins"/>
    <property type="match status" value="1"/>
</dbReference>
<dbReference type="InterPro" id="IPR005025">
    <property type="entry name" value="FMN_Rdtase-like_dom"/>
</dbReference>
<evidence type="ECO:0000256" key="3">
    <source>
        <dbReference type="ARBA" id="ARBA00023002"/>
    </source>
</evidence>
<dbReference type="GO" id="GO:0016491">
    <property type="term" value="F:oxidoreductase activity"/>
    <property type="evidence" value="ECO:0007669"/>
    <property type="project" value="UniProtKB-KW"/>
</dbReference>
<keyword evidence="3" id="KW-0560">Oxidoreductase</keyword>
<gene>
    <name evidence="5" type="ORF">HIJ39_21880</name>
</gene>
<dbReference type="Pfam" id="PF03358">
    <property type="entry name" value="FMN_red"/>
    <property type="match status" value="1"/>
</dbReference>
<keyword evidence="2" id="KW-0288">FMN</keyword>
<dbReference type="Proteomes" id="UP000533476">
    <property type="component" value="Unassembled WGS sequence"/>
</dbReference>
<comment type="caution">
    <text evidence="5">The sequence shown here is derived from an EMBL/GenBank/DDBJ whole genome shotgun (WGS) entry which is preliminary data.</text>
</comment>
<evidence type="ECO:0000313" key="5">
    <source>
        <dbReference type="EMBL" id="NMP24961.1"/>
    </source>
</evidence>
<proteinExistence type="predicted"/>
<feature type="domain" description="NADPH-dependent FMN reductase-like" evidence="4">
    <location>
        <begin position="1"/>
        <end position="147"/>
    </location>
</feature>
<dbReference type="RefSeq" id="WP_169103163.1">
    <property type="nucleotide sequence ID" value="NZ_JABBVZ010000183.1"/>
</dbReference>
<dbReference type="PANTHER" id="PTHR43408:SF2">
    <property type="entry name" value="FMN REDUCTASE (NADPH)"/>
    <property type="match status" value="1"/>
</dbReference>
<accession>A0A7Y0Q5D1</accession>
<protein>
    <submittedName>
        <fullName evidence="5">NAD(P)H-dependent oxidoreductase</fullName>
    </submittedName>
</protein>
<evidence type="ECO:0000313" key="6">
    <source>
        <dbReference type="Proteomes" id="UP000533476"/>
    </source>
</evidence>
<dbReference type="InterPro" id="IPR029039">
    <property type="entry name" value="Flavoprotein-like_sf"/>
</dbReference>
<keyword evidence="6" id="KW-1185">Reference proteome</keyword>
<dbReference type="AlphaFoldDB" id="A0A7Y0Q5D1"/>
<organism evidence="5 6">
    <name type="scientific">Sulfobacillus harzensis</name>
    <dbReference type="NCBI Taxonomy" id="2729629"/>
    <lineage>
        <taxon>Bacteria</taxon>
        <taxon>Bacillati</taxon>
        <taxon>Bacillota</taxon>
        <taxon>Clostridia</taxon>
        <taxon>Eubacteriales</taxon>
        <taxon>Clostridiales Family XVII. Incertae Sedis</taxon>
        <taxon>Sulfobacillus</taxon>
    </lineage>
</organism>
<reference evidence="5 6" key="1">
    <citation type="submission" date="2020-04" db="EMBL/GenBank/DDBJ databases">
        <authorList>
            <person name="Zhang R."/>
            <person name="Schippers A."/>
        </authorList>
    </citation>
    <scope>NUCLEOTIDE SEQUENCE [LARGE SCALE GENOMIC DNA]</scope>
    <source>
        <strain evidence="5 6">DSM 109850</strain>
    </source>
</reference>
<keyword evidence="1" id="KW-0285">Flavoprotein</keyword>
<dbReference type="InterPro" id="IPR051814">
    <property type="entry name" value="NAD(P)H-dep_FMN_reductase"/>
</dbReference>
<evidence type="ECO:0000256" key="1">
    <source>
        <dbReference type="ARBA" id="ARBA00022630"/>
    </source>
</evidence>
<name>A0A7Y0Q5D1_9FIRM</name>